<dbReference type="InterPro" id="IPR056823">
    <property type="entry name" value="TEN-like_YD-shell"/>
</dbReference>
<reference evidence="5 6" key="1">
    <citation type="journal article" date="2013" name="Genome Announc.">
        <title>Genome Sequence of the Obligate Gammaproteobacterial Methanotroph Methylomicrobium album Strain BG8.</title>
        <authorList>
            <person name="Kits K.D."/>
            <person name="Kalyuzhnaya M.G."/>
            <person name="Klotz M.G."/>
            <person name="Jetten M.S."/>
            <person name="Op den Camp H.J."/>
            <person name="Vuilleumier S."/>
            <person name="Bringel F."/>
            <person name="Dispirito A.A."/>
            <person name="Murrell J.C."/>
            <person name="Bruce D."/>
            <person name="Cheng J.F."/>
            <person name="Copeland A."/>
            <person name="Goodwin L."/>
            <person name="Hauser L."/>
            <person name="Lajus A."/>
            <person name="Land M.L."/>
            <person name="Lapidus A."/>
            <person name="Lucas S."/>
            <person name="Medigue C."/>
            <person name="Pitluck S."/>
            <person name="Woyke T."/>
            <person name="Zeytun A."/>
            <person name="Stein L.Y."/>
        </authorList>
    </citation>
    <scope>NUCLEOTIDE SEQUENCE [LARGE SCALE GENOMIC DNA]</scope>
    <source>
        <strain evidence="5 6">BG8</strain>
    </source>
</reference>
<dbReference type="NCBIfam" id="TIGR03696">
    <property type="entry name" value="Rhs_assc_core"/>
    <property type="match status" value="1"/>
</dbReference>
<keyword evidence="1" id="KW-0677">Repeat</keyword>
<proteinExistence type="predicted"/>
<dbReference type="Gene3D" id="2.180.10.10">
    <property type="entry name" value="RHS repeat-associated core"/>
    <property type="match status" value="2"/>
</dbReference>
<evidence type="ECO:0000256" key="1">
    <source>
        <dbReference type="ARBA" id="ARBA00022737"/>
    </source>
</evidence>
<keyword evidence="6" id="KW-1185">Reference proteome</keyword>
<feature type="compositionally biased region" description="Polar residues" evidence="2">
    <location>
        <begin position="1364"/>
        <end position="1382"/>
    </location>
</feature>
<organism evidence="5 6">
    <name type="scientific">Methylomicrobium album BG8</name>
    <dbReference type="NCBI Taxonomy" id="686340"/>
    <lineage>
        <taxon>Bacteria</taxon>
        <taxon>Pseudomonadati</taxon>
        <taxon>Pseudomonadota</taxon>
        <taxon>Gammaproteobacteria</taxon>
        <taxon>Methylococcales</taxon>
        <taxon>Methylococcaceae</taxon>
        <taxon>Methylomicrobium</taxon>
    </lineage>
</organism>
<dbReference type="HOGENOM" id="CLU_003684_1_1_6"/>
<sequence length="1447" mass="160292">MYFLPPARLIWRAYLWLSLLCLPYLALADPGLPYEQLPGQMQWEQNDSARVPQVEFQSEPLSGATLLKETDYRGEGQFPLVFARIRTSPQFLMTENCDSLAGMRGWIHSYSSCLIDHLNYDGPSSNRTLTVCTWGVCTMFEETLKPRSKDVRDTLVANGVINGTSYRWVYTHFQSGIREAYNGLGNLVARFDRSGIEHRVVYQSINGFNRISTVTHVPSGRVLRFQYNQGWLVSMTDPAGQIYAYNFSNNSNTVTFPVATAGVIPLVRHYTQGTLTLRACYDAGGIENIRNAYTYLHTVSEGERTLLDTTFNWPCSTNFPTYSRIEQAGHNAKNRVQQRSILTEKLTEQFADSDTADYRSLVYNRTFTQTNATDIRSPIYRPKGVSLRCDDCDGDFKTATYNAKGDLLSRTDYLGRVTTFTRDPRGLPLTEVEAAGTPEARTTTRTWDSRFPLKTAEVRGAVAKDWRYNDRGHLIKEIVRPATETLAYDSCRTGSTTCHQTVYSHTYDPTTQVIVRTVKTGPRPENGSTVTDYRNNGDLWKTTDALGRVGEVVGVDAHGHVTDQVDITGVHTVTTYNALGQPLSVAVGEDVTRYAYATDGRLQTLTRPDGSQLNYTYTPAGSVKTVSLSANGRTDTVAYQRDSRGKILQTLASQTGQAAQRWEQGFDERGRLISERDGSGSWSSVSVYNDNNLETRTCLSLEICDLTGYTALDQINEKTRAPMADDHSLALSIPLFDLWYDPAGRVNRVVDPNGVETRLSHTELDRHDREDSADFGLRQADFDLAGNETYREDPDGYASDKTYDPLDRLQRAAYSDNGVLAQTWDVPTLAGEPAASALGRLTGRSRLNAAAEGNLTVNEAFRYNARGDVTGYRQSLSGRPDLTFTTAYTAGADAAGKPTRIDYPGGLTITYRYGTDGRATEVLATLGATTLTLATDIRWQPLLHRLSRLTFGNGLTYTRERDAGGRLSAVTLTQGASALYRFPVGYDARNRVARYGNTFFAYDDLDHLAEHQDTEAHFLLRHDPNGNLEQIQALNTNGTLRAYTNLIYTGNRLTQETQTPAPAEGGLNGSNGPYRYDLSGYVTGHGNAVQFGYDAARNLTRYTRNGLTTRYVYDGHRRRALKLASGSETRYVYDGQDHLLYELAANGSRCNYVWLGDIPLAVIDQNAAGALTAAYAIETDFANTPRYLRSALPNVNLSQPVWAWPLAPYGNAPAQQDPDNNGSQVVFNLRYPGQYYDAESGLHYNHTRYFSPRTGRYLQPDLIKLEGGVNVYTYANGNPVHYTDPTGTFGVVGAFFGGLFDFSFQMLSNGFDIGAVSWGEVGASAALGGVGGVGVGTLGKMKKVVDKAGDVTKSAADITRRPSSFRKQTVQDAWDNATTGSKPGSKACPTCSKDVEVAPTQGRRDWDVDHQPKWSERSLSGMDRKQVLDEYNKDVRLRCPSCNRSDN</sequence>
<evidence type="ECO:0000259" key="3">
    <source>
        <dbReference type="Pfam" id="PF14410"/>
    </source>
</evidence>
<dbReference type="Pfam" id="PF25023">
    <property type="entry name" value="TEN_YD-shell"/>
    <property type="match status" value="1"/>
</dbReference>
<dbReference type="eggNOG" id="COG3209">
    <property type="taxonomic scope" value="Bacteria"/>
</dbReference>
<dbReference type="PANTHER" id="PTHR32305">
    <property type="match status" value="1"/>
</dbReference>
<feature type="domain" description="Teneurin-like YD-shell" evidence="4">
    <location>
        <begin position="955"/>
        <end position="1280"/>
    </location>
</feature>
<dbReference type="PANTHER" id="PTHR32305:SF15">
    <property type="entry name" value="PROTEIN RHSA-RELATED"/>
    <property type="match status" value="1"/>
</dbReference>
<dbReference type="Proteomes" id="UP000005090">
    <property type="component" value="Chromosome"/>
</dbReference>
<dbReference type="InterPro" id="IPR050708">
    <property type="entry name" value="T6SS_VgrG/RHS"/>
</dbReference>
<dbReference type="STRING" id="686340.Metal_1840"/>
<dbReference type="InterPro" id="IPR031325">
    <property type="entry name" value="RHS_repeat"/>
</dbReference>
<dbReference type="Gene3D" id="3.90.930.1">
    <property type="match status" value="1"/>
</dbReference>
<accession>H8GNL3</accession>
<name>H8GNL3_METAL</name>
<dbReference type="PRINTS" id="PR00394">
    <property type="entry name" value="RHSPROTEIN"/>
</dbReference>
<protein>
    <submittedName>
        <fullName evidence="5">RHS repeat-associated core domain protein</fullName>
    </submittedName>
</protein>
<dbReference type="Pfam" id="PF05593">
    <property type="entry name" value="RHS_repeat"/>
    <property type="match status" value="1"/>
</dbReference>
<dbReference type="Pfam" id="PF14410">
    <property type="entry name" value="GH-E"/>
    <property type="match status" value="1"/>
</dbReference>
<evidence type="ECO:0000313" key="5">
    <source>
        <dbReference type="EMBL" id="EIC29606.1"/>
    </source>
</evidence>
<feature type="region of interest" description="Disordered" evidence="2">
    <location>
        <begin position="1364"/>
        <end position="1422"/>
    </location>
</feature>
<gene>
    <name evidence="5" type="ORF">Metal_1840</name>
</gene>
<feature type="domain" description="Toxin YqcG C-terminal" evidence="3">
    <location>
        <begin position="1384"/>
        <end position="1446"/>
    </location>
</feature>
<evidence type="ECO:0000313" key="6">
    <source>
        <dbReference type="Proteomes" id="UP000005090"/>
    </source>
</evidence>
<dbReference type="InterPro" id="IPR026835">
    <property type="entry name" value="YqcG_C"/>
</dbReference>
<dbReference type="EMBL" id="CM001475">
    <property type="protein sequence ID" value="EIC29606.1"/>
    <property type="molecule type" value="Genomic_DNA"/>
</dbReference>
<evidence type="ECO:0000259" key="4">
    <source>
        <dbReference type="Pfam" id="PF25023"/>
    </source>
</evidence>
<evidence type="ECO:0000256" key="2">
    <source>
        <dbReference type="SAM" id="MobiDB-lite"/>
    </source>
</evidence>
<feature type="compositionally biased region" description="Basic and acidic residues" evidence="2">
    <location>
        <begin position="1402"/>
        <end position="1422"/>
    </location>
</feature>
<dbReference type="InterPro" id="IPR022385">
    <property type="entry name" value="Rhs_assc_core"/>
</dbReference>